<evidence type="ECO:0000313" key="2">
    <source>
        <dbReference type="EMBL" id="SON52891.1"/>
    </source>
</evidence>
<organism evidence="2 3">
    <name type="scientific">Vibrio tapetis subsp. tapetis</name>
    <dbReference type="NCBI Taxonomy" id="1671868"/>
    <lineage>
        <taxon>Bacteria</taxon>
        <taxon>Pseudomonadati</taxon>
        <taxon>Pseudomonadota</taxon>
        <taxon>Gammaproteobacteria</taxon>
        <taxon>Vibrionales</taxon>
        <taxon>Vibrionaceae</taxon>
        <taxon>Vibrio</taxon>
    </lineage>
</organism>
<dbReference type="EMBL" id="LT960612">
    <property type="protein sequence ID" value="SON52891.1"/>
    <property type="molecule type" value="Genomic_DNA"/>
</dbReference>
<gene>
    <name evidence="2" type="ORF">VTAP4600_B1280</name>
</gene>
<name>A0A2N8ZLU0_9VIBR</name>
<sequence>MVATERVEIETGKPIQAIKLHLVSTTKGASYHKIDLWITEDNYFPIKADLYLRSGKMAKQARFEQGKRNGQLAVTAMTLQDSIQPSKKTVIEYQSIMQVELEDKYYNPSYLVRNTVSEL</sequence>
<dbReference type="Pfam" id="PF17131">
    <property type="entry name" value="LolA_like"/>
    <property type="match status" value="1"/>
</dbReference>
<dbReference type="KEGG" id="vta:B1280"/>
<dbReference type="InterPro" id="IPR033399">
    <property type="entry name" value="TP_0789-like"/>
</dbReference>
<proteinExistence type="predicted"/>
<protein>
    <recommendedName>
        <fullName evidence="1">Uncharacterized protein TP-0789 domain-containing protein</fullName>
    </recommendedName>
</protein>
<evidence type="ECO:0000313" key="3">
    <source>
        <dbReference type="Proteomes" id="UP000235828"/>
    </source>
</evidence>
<keyword evidence="3" id="KW-1185">Reference proteome</keyword>
<feature type="domain" description="Uncharacterized protein TP-0789" evidence="1">
    <location>
        <begin position="16"/>
        <end position="113"/>
    </location>
</feature>
<reference evidence="2 3" key="1">
    <citation type="submission" date="2017-10" db="EMBL/GenBank/DDBJ databases">
        <authorList>
            <person name="Banno H."/>
            <person name="Chua N.-H."/>
        </authorList>
    </citation>
    <scope>NUCLEOTIDE SEQUENCE [LARGE SCALE GENOMIC DNA]</scope>
    <source>
        <strain evidence="2">Vibrio tapetis CECT4600</strain>
    </source>
</reference>
<evidence type="ECO:0000259" key="1">
    <source>
        <dbReference type="Pfam" id="PF17131"/>
    </source>
</evidence>
<dbReference type="Proteomes" id="UP000235828">
    <property type="component" value="Chromosome B"/>
</dbReference>
<dbReference type="Gene3D" id="2.50.20.10">
    <property type="entry name" value="Lipoprotein localisation LolA/LolB/LppX"/>
    <property type="match status" value="1"/>
</dbReference>
<accession>A0A2N8ZLU0</accession>
<dbReference type="AlphaFoldDB" id="A0A2N8ZLU0"/>